<comment type="subcellular location">
    <subcellularLocation>
        <location evidence="1">Membrane</location>
        <topology evidence="1">Multi-pass membrane protein</topology>
    </subcellularLocation>
</comment>
<evidence type="ECO:0000256" key="1">
    <source>
        <dbReference type="ARBA" id="ARBA00004141"/>
    </source>
</evidence>
<sequence length="329" mass="34358">MSCMGTAMDVTCSYDGADTNNGLADVDTSLLQQLAALLLLISPFFFWGTSMVAMKVLAPRTAPLWVSAVRLLPAGAVLVGWAAKQGRPQPSGRMAWAAIAAFALADGACFQGFLAEGLQRTSAGLGSVIIDSQPLTVALLAALLFGERLRPAGIAGLGVGVLGLCLLEAHPEASSIWDSGEWWMLLAAQSMAIGTVMVPWVSRYADPVMATGYHMLLGGVPLLALSIAQESDVLLERLPQLTGQDGWLLVYISLLGSAASYGVFFFNAAQGNLTALSSLTFLTPVFAAITDYFVLGEVLTPLELAGATVTLGAVYLLNTQSVSKSEAAP</sequence>
<feature type="transmembrane region" description="Helical" evidence="6">
    <location>
        <begin position="34"/>
        <end position="58"/>
    </location>
</feature>
<evidence type="ECO:0000256" key="2">
    <source>
        <dbReference type="ARBA" id="ARBA00007635"/>
    </source>
</evidence>
<dbReference type="InterPro" id="IPR037185">
    <property type="entry name" value="EmrE-like"/>
</dbReference>
<feature type="transmembrane region" description="Helical" evidence="6">
    <location>
        <begin position="248"/>
        <end position="266"/>
    </location>
</feature>
<dbReference type="KEGG" id="csl:COCSUDRAFT_35646"/>
<dbReference type="InterPro" id="IPR050638">
    <property type="entry name" value="AA-Vitamin_Transporters"/>
</dbReference>
<gene>
    <name evidence="8" type="ORF">COCSUDRAFT_35646</name>
</gene>
<dbReference type="GO" id="GO:0016020">
    <property type="term" value="C:membrane"/>
    <property type="evidence" value="ECO:0007669"/>
    <property type="project" value="UniProtKB-SubCell"/>
</dbReference>
<dbReference type="GO" id="GO:0009507">
    <property type="term" value="C:chloroplast"/>
    <property type="evidence" value="ECO:0007669"/>
    <property type="project" value="TreeGrafter"/>
</dbReference>
<dbReference type="Proteomes" id="UP000007264">
    <property type="component" value="Unassembled WGS sequence"/>
</dbReference>
<dbReference type="PANTHER" id="PTHR32322">
    <property type="entry name" value="INNER MEMBRANE TRANSPORTER"/>
    <property type="match status" value="1"/>
</dbReference>
<dbReference type="GeneID" id="17043114"/>
<proteinExistence type="inferred from homology"/>
<evidence type="ECO:0000256" key="4">
    <source>
        <dbReference type="ARBA" id="ARBA00022989"/>
    </source>
</evidence>
<dbReference type="eggNOG" id="ENOG502QQKE">
    <property type="taxonomic scope" value="Eukaryota"/>
</dbReference>
<dbReference type="OrthoDB" id="1917929at2759"/>
<keyword evidence="3 6" id="KW-0812">Transmembrane</keyword>
<feature type="transmembrane region" description="Helical" evidence="6">
    <location>
        <begin position="95"/>
        <end position="113"/>
    </location>
</feature>
<comment type="similarity">
    <text evidence="2">Belongs to the drug/metabolite transporter (DMT) superfamily. Plant drug/metabolite exporter (P-DME) (TC 2.A.7.4) family.</text>
</comment>
<feature type="domain" description="EamA" evidence="7">
    <location>
        <begin position="36"/>
        <end position="167"/>
    </location>
</feature>
<name>I0Z392_COCSC</name>
<organism evidence="8 9">
    <name type="scientific">Coccomyxa subellipsoidea (strain C-169)</name>
    <name type="common">Green microalga</name>
    <dbReference type="NCBI Taxonomy" id="574566"/>
    <lineage>
        <taxon>Eukaryota</taxon>
        <taxon>Viridiplantae</taxon>
        <taxon>Chlorophyta</taxon>
        <taxon>core chlorophytes</taxon>
        <taxon>Trebouxiophyceae</taxon>
        <taxon>Trebouxiophyceae incertae sedis</taxon>
        <taxon>Coccomyxaceae</taxon>
        <taxon>Coccomyxa</taxon>
        <taxon>Coccomyxa subellipsoidea</taxon>
    </lineage>
</organism>
<evidence type="ECO:0000259" key="7">
    <source>
        <dbReference type="Pfam" id="PF00892"/>
    </source>
</evidence>
<feature type="domain" description="EamA" evidence="7">
    <location>
        <begin position="179"/>
        <end position="318"/>
    </location>
</feature>
<dbReference type="SUPFAM" id="SSF103481">
    <property type="entry name" value="Multidrug resistance efflux transporter EmrE"/>
    <property type="match status" value="2"/>
</dbReference>
<evidence type="ECO:0000256" key="6">
    <source>
        <dbReference type="SAM" id="Phobius"/>
    </source>
</evidence>
<protein>
    <submittedName>
        <fullName evidence="8">DUF6-domain-containing protein</fullName>
    </submittedName>
</protein>
<evidence type="ECO:0000256" key="5">
    <source>
        <dbReference type="ARBA" id="ARBA00023136"/>
    </source>
</evidence>
<dbReference type="Pfam" id="PF00892">
    <property type="entry name" value="EamA"/>
    <property type="match status" value="2"/>
</dbReference>
<reference evidence="8 9" key="1">
    <citation type="journal article" date="2012" name="Genome Biol.">
        <title>The genome of the polar eukaryotic microalga coccomyxa subellipsoidea reveals traits of cold adaptation.</title>
        <authorList>
            <person name="Blanc G."/>
            <person name="Agarkova I."/>
            <person name="Grimwood J."/>
            <person name="Kuo A."/>
            <person name="Brueggeman A."/>
            <person name="Dunigan D."/>
            <person name="Gurnon J."/>
            <person name="Ladunga I."/>
            <person name="Lindquist E."/>
            <person name="Lucas S."/>
            <person name="Pangilinan J."/>
            <person name="Proschold T."/>
            <person name="Salamov A."/>
            <person name="Schmutz J."/>
            <person name="Weeks D."/>
            <person name="Yamada T."/>
            <person name="Claverie J.M."/>
            <person name="Grigoriev I."/>
            <person name="Van Etten J."/>
            <person name="Lomsadze A."/>
            <person name="Borodovsky M."/>
        </authorList>
    </citation>
    <scope>NUCLEOTIDE SEQUENCE [LARGE SCALE GENOMIC DNA]</scope>
    <source>
        <strain evidence="8 9">C-169</strain>
    </source>
</reference>
<dbReference type="RefSeq" id="XP_005649655.1">
    <property type="nucleotide sequence ID" value="XM_005649598.1"/>
</dbReference>
<dbReference type="AlphaFoldDB" id="I0Z392"/>
<feature type="transmembrane region" description="Helical" evidence="6">
    <location>
        <begin position="64"/>
        <end position="83"/>
    </location>
</feature>
<feature type="transmembrane region" description="Helical" evidence="6">
    <location>
        <begin position="182"/>
        <end position="201"/>
    </location>
</feature>
<feature type="transmembrane region" description="Helical" evidence="6">
    <location>
        <begin position="152"/>
        <end position="170"/>
    </location>
</feature>
<feature type="transmembrane region" description="Helical" evidence="6">
    <location>
        <begin position="208"/>
        <end position="228"/>
    </location>
</feature>
<dbReference type="PANTHER" id="PTHR32322:SF2">
    <property type="entry name" value="EAMA DOMAIN-CONTAINING PROTEIN"/>
    <property type="match status" value="1"/>
</dbReference>
<feature type="transmembrane region" description="Helical" evidence="6">
    <location>
        <begin position="273"/>
        <end position="293"/>
    </location>
</feature>
<accession>I0Z392</accession>
<evidence type="ECO:0000313" key="9">
    <source>
        <dbReference type="Proteomes" id="UP000007264"/>
    </source>
</evidence>
<keyword evidence="9" id="KW-1185">Reference proteome</keyword>
<feature type="transmembrane region" description="Helical" evidence="6">
    <location>
        <begin position="125"/>
        <end position="145"/>
    </location>
</feature>
<comment type="caution">
    <text evidence="8">The sequence shown here is derived from an EMBL/GenBank/DDBJ whole genome shotgun (WGS) entry which is preliminary data.</text>
</comment>
<dbReference type="InterPro" id="IPR000620">
    <property type="entry name" value="EamA_dom"/>
</dbReference>
<evidence type="ECO:0000313" key="8">
    <source>
        <dbReference type="EMBL" id="EIE25111.1"/>
    </source>
</evidence>
<keyword evidence="4 6" id="KW-1133">Transmembrane helix</keyword>
<evidence type="ECO:0000256" key="3">
    <source>
        <dbReference type="ARBA" id="ARBA00022692"/>
    </source>
</evidence>
<keyword evidence="5 6" id="KW-0472">Membrane</keyword>
<dbReference type="EMBL" id="AGSI01000004">
    <property type="protein sequence ID" value="EIE25111.1"/>
    <property type="molecule type" value="Genomic_DNA"/>
</dbReference>